<feature type="compositionally biased region" description="Pro residues" evidence="1">
    <location>
        <begin position="156"/>
        <end position="179"/>
    </location>
</feature>
<feature type="region of interest" description="Disordered" evidence="1">
    <location>
        <begin position="1"/>
        <end position="45"/>
    </location>
</feature>
<dbReference type="EMBL" id="BGZK01000028">
    <property type="protein sequence ID" value="GBP07833.1"/>
    <property type="molecule type" value="Genomic_DNA"/>
</dbReference>
<comment type="caution">
    <text evidence="2">The sequence shown here is derived from an EMBL/GenBank/DDBJ whole genome shotgun (WGS) entry which is preliminary data.</text>
</comment>
<evidence type="ECO:0000256" key="1">
    <source>
        <dbReference type="SAM" id="MobiDB-lite"/>
    </source>
</evidence>
<evidence type="ECO:0000313" key="3">
    <source>
        <dbReference type="Proteomes" id="UP000299102"/>
    </source>
</evidence>
<sequence length="186" mass="20716">MHKQLQTNTKKSSYEAMHKDVSLVPQSGSSSQPNQKTPPAGNAAAAERCRRYRFVLAPRYRRGDDHPLDYFRDLLLISIRFPIPSQEAGNALTTPLGLRVCMGGMAIYCLLSDDHLLPTVCSFSPRITVKSFYYSTAEVIILSPIFLLHIEEPAPPPAARRPPPAAPPPRRPAAPPPRRPGVRWRL</sequence>
<proteinExistence type="predicted"/>
<keyword evidence="3" id="KW-1185">Reference proteome</keyword>
<dbReference type="AlphaFoldDB" id="A0A4C1SZY6"/>
<protein>
    <submittedName>
        <fullName evidence="2">Uncharacterized protein</fullName>
    </submittedName>
</protein>
<feature type="region of interest" description="Disordered" evidence="1">
    <location>
        <begin position="156"/>
        <end position="186"/>
    </location>
</feature>
<gene>
    <name evidence="2" type="ORF">EVAR_78018_1</name>
</gene>
<organism evidence="2 3">
    <name type="scientific">Eumeta variegata</name>
    <name type="common">Bagworm moth</name>
    <name type="synonym">Eumeta japonica</name>
    <dbReference type="NCBI Taxonomy" id="151549"/>
    <lineage>
        <taxon>Eukaryota</taxon>
        <taxon>Metazoa</taxon>
        <taxon>Ecdysozoa</taxon>
        <taxon>Arthropoda</taxon>
        <taxon>Hexapoda</taxon>
        <taxon>Insecta</taxon>
        <taxon>Pterygota</taxon>
        <taxon>Neoptera</taxon>
        <taxon>Endopterygota</taxon>
        <taxon>Lepidoptera</taxon>
        <taxon>Glossata</taxon>
        <taxon>Ditrysia</taxon>
        <taxon>Tineoidea</taxon>
        <taxon>Psychidae</taxon>
        <taxon>Oiketicinae</taxon>
        <taxon>Eumeta</taxon>
    </lineage>
</organism>
<feature type="compositionally biased region" description="Polar residues" evidence="1">
    <location>
        <begin position="24"/>
        <end position="37"/>
    </location>
</feature>
<name>A0A4C1SZY6_EUMVA</name>
<feature type="compositionally biased region" description="Basic and acidic residues" evidence="1">
    <location>
        <begin position="12"/>
        <end position="21"/>
    </location>
</feature>
<evidence type="ECO:0000313" key="2">
    <source>
        <dbReference type="EMBL" id="GBP07833.1"/>
    </source>
</evidence>
<accession>A0A4C1SZY6</accession>
<feature type="compositionally biased region" description="Polar residues" evidence="1">
    <location>
        <begin position="1"/>
        <end position="11"/>
    </location>
</feature>
<reference evidence="2 3" key="1">
    <citation type="journal article" date="2019" name="Commun. Biol.">
        <title>The bagworm genome reveals a unique fibroin gene that provides high tensile strength.</title>
        <authorList>
            <person name="Kono N."/>
            <person name="Nakamura H."/>
            <person name="Ohtoshi R."/>
            <person name="Tomita M."/>
            <person name="Numata K."/>
            <person name="Arakawa K."/>
        </authorList>
    </citation>
    <scope>NUCLEOTIDE SEQUENCE [LARGE SCALE GENOMIC DNA]</scope>
</reference>
<dbReference type="Proteomes" id="UP000299102">
    <property type="component" value="Unassembled WGS sequence"/>
</dbReference>